<evidence type="ECO:0000256" key="1">
    <source>
        <dbReference type="SAM" id="MobiDB-lite"/>
    </source>
</evidence>
<feature type="region of interest" description="Disordered" evidence="1">
    <location>
        <begin position="245"/>
        <end position="267"/>
    </location>
</feature>
<keyword evidence="2" id="KW-0472">Membrane</keyword>
<organism evidence="3 4">
    <name type="scientific">Podospora australis</name>
    <dbReference type="NCBI Taxonomy" id="1536484"/>
    <lineage>
        <taxon>Eukaryota</taxon>
        <taxon>Fungi</taxon>
        <taxon>Dikarya</taxon>
        <taxon>Ascomycota</taxon>
        <taxon>Pezizomycotina</taxon>
        <taxon>Sordariomycetes</taxon>
        <taxon>Sordariomycetidae</taxon>
        <taxon>Sordariales</taxon>
        <taxon>Podosporaceae</taxon>
        <taxon>Podospora</taxon>
    </lineage>
</organism>
<dbReference type="Proteomes" id="UP001302126">
    <property type="component" value="Unassembled WGS sequence"/>
</dbReference>
<evidence type="ECO:0000313" key="4">
    <source>
        <dbReference type="Proteomes" id="UP001302126"/>
    </source>
</evidence>
<keyword evidence="4" id="KW-1185">Reference proteome</keyword>
<reference evidence="3" key="1">
    <citation type="journal article" date="2023" name="Mol. Phylogenet. Evol.">
        <title>Genome-scale phylogeny and comparative genomics of the fungal order Sordariales.</title>
        <authorList>
            <person name="Hensen N."/>
            <person name="Bonometti L."/>
            <person name="Westerberg I."/>
            <person name="Brannstrom I.O."/>
            <person name="Guillou S."/>
            <person name="Cros-Aarteil S."/>
            <person name="Calhoun S."/>
            <person name="Haridas S."/>
            <person name="Kuo A."/>
            <person name="Mondo S."/>
            <person name="Pangilinan J."/>
            <person name="Riley R."/>
            <person name="LaButti K."/>
            <person name="Andreopoulos B."/>
            <person name="Lipzen A."/>
            <person name="Chen C."/>
            <person name="Yan M."/>
            <person name="Daum C."/>
            <person name="Ng V."/>
            <person name="Clum A."/>
            <person name="Steindorff A."/>
            <person name="Ohm R.A."/>
            <person name="Martin F."/>
            <person name="Silar P."/>
            <person name="Natvig D.O."/>
            <person name="Lalanne C."/>
            <person name="Gautier V."/>
            <person name="Ament-Velasquez S.L."/>
            <person name="Kruys A."/>
            <person name="Hutchinson M.I."/>
            <person name="Powell A.J."/>
            <person name="Barry K."/>
            <person name="Miller A.N."/>
            <person name="Grigoriev I.V."/>
            <person name="Debuchy R."/>
            <person name="Gladieux P."/>
            <person name="Hiltunen Thoren M."/>
            <person name="Johannesson H."/>
        </authorList>
    </citation>
    <scope>NUCLEOTIDE SEQUENCE</scope>
    <source>
        <strain evidence="3">PSN309</strain>
    </source>
</reference>
<evidence type="ECO:0000313" key="3">
    <source>
        <dbReference type="EMBL" id="KAK4192053.1"/>
    </source>
</evidence>
<keyword evidence="2" id="KW-1133">Transmembrane helix</keyword>
<accession>A0AAN7ALZ3</accession>
<name>A0AAN7ALZ3_9PEZI</name>
<gene>
    <name evidence="3" type="ORF">QBC35DRAFT_485486</name>
</gene>
<keyword evidence="2" id="KW-0812">Transmembrane</keyword>
<dbReference type="AlphaFoldDB" id="A0AAN7ALZ3"/>
<reference evidence="3" key="2">
    <citation type="submission" date="2023-05" db="EMBL/GenBank/DDBJ databases">
        <authorList>
            <consortium name="Lawrence Berkeley National Laboratory"/>
            <person name="Steindorff A."/>
            <person name="Hensen N."/>
            <person name="Bonometti L."/>
            <person name="Westerberg I."/>
            <person name="Brannstrom I.O."/>
            <person name="Guillou S."/>
            <person name="Cros-Aarteil S."/>
            <person name="Calhoun S."/>
            <person name="Haridas S."/>
            <person name="Kuo A."/>
            <person name="Mondo S."/>
            <person name="Pangilinan J."/>
            <person name="Riley R."/>
            <person name="Labutti K."/>
            <person name="Andreopoulos B."/>
            <person name="Lipzen A."/>
            <person name="Chen C."/>
            <person name="Yanf M."/>
            <person name="Daum C."/>
            <person name="Ng V."/>
            <person name="Clum A."/>
            <person name="Ohm R."/>
            <person name="Martin F."/>
            <person name="Silar P."/>
            <person name="Natvig D."/>
            <person name="Lalanne C."/>
            <person name="Gautier V."/>
            <person name="Ament-Velasquez S.L."/>
            <person name="Kruys A."/>
            <person name="Hutchinson M.I."/>
            <person name="Powell A.J."/>
            <person name="Barry K."/>
            <person name="Miller A.N."/>
            <person name="Grigoriev I.V."/>
            <person name="Debuchy R."/>
            <person name="Gladieux P."/>
            <person name="Thoren M.H."/>
            <person name="Johannesson H."/>
        </authorList>
    </citation>
    <scope>NUCLEOTIDE SEQUENCE</scope>
    <source>
        <strain evidence="3">PSN309</strain>
    </source>
</reference>
<comment type="caution">
    <text evidence="3">The sequence shown here is derived from an EMBL/GenBank/DDBJ whole genome shotgun (WGS) entry which is preliminary data.</text>
</comment>
<feature type="transmembrane region" description="Helical" evidence="2">
    <location>
        <begin position="217"/>
        <end position="241"/>
    </location>
</feature>
<dbReference type="EMBL" id="MU864356">
    <property type="protein sequence ID" value="KAK4192053.1"/>
    <property type="molecule type" value="Genomic_DNA"/>
</dbReference>
<protein>
    <recommendedName>
        <fullName evidence="5">Apple domain-containing protein</fullName>
    </recommendedName>
</protein>
<evidence type="ECO:0000256" key="2">
    <source>
        <dbReference type="SAM" id="Phobius"/>
    </source>
</evidence>
<proteinExistence type="predicted"/>
<evidence type="ECO:0008006" key="5">
    <source>
        <dbReference type="Google" id="ProtNLM"/>
    </source>
</evidence>
<sequence>MDPAPGADHNRHIASQQIDQQQLIQSHGIELADYSSLNQQQQRAARFAEYDHQPSLEVIEHSTLEVLSKHQQDQKDPQAFYPPPSLQQKSYSDLKAWENSQPIPLYPGQTPISAPGYNHPLSHLYAQPGQGGLDYYPHRPSTAYSAAGESGRGILAPEYVDANGRIAGEENPFQSAFDPQPLVADGGGPGGVGGVGNGGAGKGGREERLVCGVRRRLFWIIIAIGVSLAIIAVATGVGVGLSLGKKGDGEGATSTPSPTPTGPTRSLPVPLAQATTNSDLLITCPTNNLTLYTAQTDPSRRFLLLCGRDYHSGDGAMDLYNEPAPTVGECIDVCAQTQGCVGAGWGQQNGKFSCWLKGKLGKPNFAQHWYFVVEDTEGNGGGNLTVPNASPTGTGR</sequence>